<reference evidence="2 3" key="1">
    <citation type="submission" date="2018-08" db="EMBL/GenBank/DDBJ databases">
        <title>Pseudooceanicola sediminis CY03 in the family Rhodobacteracea.</title>
        <authorList>
            <person name="Zhang Y.-J."/>
        </authorList>
    </citation>
    <scope>NUCLEOTIDE SEQUENCE [LARGE SCALE GENOMIC DNA]</scope>
    <source>
        <strain evidence="2 3">CY03</strain>
    </source>
</reference>
<dbReference type="PANTHER" id="PTHR42850">
    <property type="entry name" value="METALLOPHOSPHOESTERASE"/>
    <property type="match status" value="1"/>
</dbReference>
<name>A0A399J3G0_9RHOB</name>
<dbReference type="PIRSF" id="PIRSF000883">
    <property type="entry name" value="Pesterase_MJ0912"/>
    <property type="match status" value="1"/>
</dbReference>
<accession>A0A399J3G0</accession>
<sequence length="254" mass="27505">MKTRVAPPLPARFAVLADIHGNSSALRAVLDDIARYRVSSVLVLGDHFSGPLDPAGTAAHLLGLPAYCLRGNHDRYLLEQDRARMGPSDQVAFDALDAAALAWVAELPEVLDFGDVWACHATPLADDVYWTHRVDAAGNLLPRGIEEVAEWARGVTASLLLCAHTHLPTLWHLPGGQVLLNPGSVGCPAYDDTTPVPHKVETRTPAATWALVSRDGAGWHVAHHHVLYDTRDMVARARSNGREDWARAVAVGRL</sequence>
<dbReference type="Proteomes" id="UP000265848">
    <property type="component" value="Unassembled WGS sequence"/>
</dbReference>
<comment type="caution">
    <text evidence="2">The sequence shown here is derived from an EMBL/GenBank/DDBJ whole genome shotgun (WGS) entry which is preliminary data.</text>
</comment>
<dbReference type="GO" id="GO:0005737">
    <property type="term" value="C:cytoplasm"/>
    <property type="evidence" value="ECO:0007669"/>
    <property type="project" value="TreeGrafter"/>
</dbReference>
<dbReference type="Gene3D" id="3.60.21.10">
    <property type="match status" value="1"/>
</dbReference>
<dbReference type="InterPro" id="IPR011152">
    <property type="entry name" value="Pesterase_MJ0912"/>
</dbReference>
<dbReference type="InterPro" id="IPR004843">
    <property type="entry name" value="Calcineurin-like_PHP"/>
</dbReference>
<evidence type="ECO:0000259" key="1">
    <source>
        <dbReference type="Pfam" id="PF00149"/>
    </source>
</evidence>
<proteinExistence type="predicted"/>
<protein>
    <submittedName>
        <fullName evidence="2">Metallophosphoesterase</fullName>
    </submittedName>
</protein>
<dbReference type="RefSeq" id="WP_119398245.1">
    <property type="nucleotide sequence ID" value="NZ_QWJJ01000004.1"/>
</dbReference>
<dbReference type="InterPro" id="IPR029052">
    <property type="entry name" value="Metallo-depent_PP-like"/>
</dbReference>
<evidence type="ECO:0000313" key="3">
    <source>
        <dbReference type="Proteomes" id="UP000265848"/>
    </source>
</evidence>
<keyword evidence="3" id="KW-1185">Reference proteome</keyword>
<evidence type="ECO:0000313" key="2">
    <source>
        <dbReference type="EMBL" id="RII39811.1"/>
    </source>
</evidence>
<dbReference type="AlphaFoldDB" id="A0A399J3G0"/>
<dbReference type="Pfam" id="PF00149">
    <property type="entry name" value="Metallophos"/>
    <property type="match status" value="1"/>
</dbReference>
<dbReference type="EMBL" id="QWJJ01000004">
    <property type="protein sequence ID" value="RII39811.1"/>
    <property type="molecule type" value="Genomic_DNA"/>
</dbReference>
<organism evidence="2 3">
    <name type="scientific">Pseudooceanicola sediminis</name>
    <dbReference type="NCBI Taxonomy" id="2211117"/>
    <lineage>
        <taxon>Bacteria</taxon>
        <taxon>Pseudomonadati</taxon>
        <taxon>Pseudomonadota</taxon>
        <taxon>Alphaproteobacteria</taxon>
        <taxon>Rhodobacterales</taxon>
        <taxon>Paracoccaceae</taxon>
        <taxon>Pseudooceanicola</taxon>
    </lineage>
</organism>
<dbReference type="GO" id="GO:0016791">
    <property type="term" value="F:phosphatase activity"/>
    <property type="evidence" value="ECO:0007669"/>
    <property type="project" value="TreeGrafter"/>
</dbReference>
<dbReference type="OrthoDB" id="9813918at2"/>
<dbReference type="SUPFAM" id="SSF56300">
    <property type="entry name" value="Metallo-dependent phosphatases"/>
    <property type="match status" value="1"/>
</dbReference>
<feature type="domain" description="Calcineurin-like phosphoesterase" evidence="1">
    <location>
        <begin position="12"/>
        <end position="167"/>
    </location>
</feature>
<dbReference type="InterPro" id="IPR050126">
    <property type="entry name" value="Ap4A_hydrolase"/>
</dbReference>
<gene>
    <name evidence="2" type="ORF">DL237_06270</name>
</gene>
<dbReference type="PANTHER" id="PTHR42850:SF2">
    <property type="entry name" value="BLL5683 PROTEIN"/>
    <property type="match status" value="1"/>
</dbReference>